<comment type="caution">
    <text evidence="1">The sequence shown here is derived from an EMBL/GenBank/DDBJ whole genome shotgun (WGS) entry which is preliminary data.</text>
</comment>
<sequence length="45" mass="5069">MATAISGTPFPIQHKERAIAFLLISSKSDRLALTIPPHQRKPRSW</sequence>
<evidence type="ECO:0000313" key="2">
    <source>
        <dbReference type="Proteomes" id="UP000753908"/>
    </source>
</evidence>
<evidence type="ECO:0000313" key="1">
    <source>
        <dbReference type="EMBL" id="MBW4546887.1"/>
    </source>
</evidence>
<gene>
    <name evidence="1" type="ORF">KME25_20950</name>
</gene>
<reference evidence="1" key="2">
    <citation type="journal article" date="2022" name="Microbiol. Resour. Announc.">
        <title>Metagenome Sequencing to Explore Phylogenomics of Terrestrial Cyanobacteria.</title>
        <authorList>
            <person name="Ward R.D."/>
            <person name="Stajich J.E."/>
            <person name="Johansen J.R."/>
            <person name="Huntemann M."/>
            <person name="Clum A."/>
            <person name="Foster B."/>
            <person name="Foster B."/>
            <person name="Roux S."/>
            <person name="Palaniappan K."/>
            <person name="Varghese N."/>
            <person name="Mukherjee S."/>
            <person name="Reddy T.B.K."/>
            <person name="Daum C."/>
            <person name="Copeland A."/>
            <person name="Chen I.A."/>
            <person name="Ivanova N.N."/>
            <person name="Kyrpides N.C."/>
            <person name="Shapiro N."/>
            <person name="Eloe-Fadrosh E.A."/>
            <person name="Pietrasiak N."/>
        </authorList>
    </citation>
    <scope>NUCLEOTIDE SEQUENCE</scope>
    <source>
        <strain evidence="1">CPER-KK1</strain>
    </source>
</reference>
<name>A0A951PPQ1_9CYAN</name>
<dbReference type="EMBL" id="JAHHIF010000031">
    <property type="protein sequence ID" value="MBW4546887.1"/>
    <property type="molecule type" value="Genomic_DNA"/>
</dbReference>
<reference evidence="1" key="1">
    <citation type="submission" date="2021-05" db="EMBL/GenBank/DDBJ databases">
        <authorList>
            <person name="Pietrasiak N."/>
            <person name="Ward R."/>
            <person name="Stajich J.E."/>
            <person name="Kurbessoian T."/>
        </authorList>
    </citation>
    <scope>NUCLEOTIDE SEQUENCE</scope>
    <source>
        <strain evidence="1">CPER-KK1</strain>
    </source>
</reference>
<protein>
    <submittedName>
        <fullName evidence="1">Uncharacterized protein</fullName>
    </submittedName>
</protein>
<dbReference type="AlphaFoldDB" id="A0A951PPQ1"/>
<organism evidence="1 2">
    <name type="scientific">Symplocastrum torsivum CPER-KK1</name>
    <dbReference type="NCBI Taxonomy" id="450513"/>
    <lineage>
        <taxon>Bacteria</taxon>
        <taxon>Bacillati</taxon>
        <taxon>Cyanobacteriota</taxon>
        <taxon>Cyanophyceae</taxon>
        <taxon>Oscillatoriophycideae</taxon>
        <taxon>Oscillatoriales</taxon>
        <taxon>Microcoleaceae</taxon>
        <taxon>Symplocastrum</taxon>
    </lineage>
</organism>
<proteinExistence type="predicted"/>
<accession>A0A951PPQ1</accession>
<dbReference type="Proteomes" id="UP000753908">
    <property type="component" value="Unassembled WGS sequence"/>
</dbReference>